<dbReference type="InterPro" id="IPR016024">
    <property type="entry name" value="ARM-type_fold"/>
</dbReference>
<dbReference type="AlphaFoldDB" id="A0A5B2VNC3"/>
<name>A0A5B2VNC3_9BACT</name>
<organism evidence="2 3">
    <name type="scientific">Chitinophaga agrisoli</name>
    <dbReference type="NCBI Taxonomy" id="2607653"/>
    <lineage>
        <taxon>Bacteria</taxon>
        <taxon>Pseudomonadati</taxon>
        <taxon>Bacteroidota</taxon>
        <taxon>Chitinophagia</taxon>
        <taxon>Chitinophagales</taxon>
        <taxon>Chitinophagaceae</taxon>
        <taxon>Chitinophaga</taxon>
    </lineage>
</organism>
<evidence type="ECO:0000313" key="3">
    <source>
        <dbReference type="Proteomes" id="UP000324611"/>
    </source>
</evidence>
<evidence type="ECO:0000313" key="2">
    <source>
        <dbReference type="EMBL" id="KAA2240208.1"/>
    </source>
</evidence>
<keyword evidence="3" id="KW-1185">Reference proteome</keyword>
<reference evidence="2 3" key="1">
    <citation type="submission" date="2019-09" db="EMBL/GenBank/DDBJ databases">
        <title>Chitinophaga ginsengihumi sp. nov., isolated from soil of ginseng rhizosphere.</title>
        <authorList>
            <person name="Lee J."/>
        </authorList>
    </citation>
    <scope>NUCLEOTIDE SEQUENCE [LARGE SCALE GENOMIC DNA]</scope>
    <source>
        <strain evidence="2 3">BN140078</strain>
    </source>
</reference>
<reference evidence="2 3" key="2">
    <citation type="submission" date="2019-09" db="EMBL/GenBank/DDBJ databases">
        <authorList>
            <person name="Jin C."/>
        </authorList>
    </citation>
    <scope>NUCLEOTIDE SEQUENCE [LARGE SCALE GENOMIC DNA]</scope>
    <source>
        <strain evidence="2 3">BN140078</strain>
    </source>
</reference>
<dbReference type="SUPFAM" id="SSF48371">
    <property type="entry name" value="ARM repeat"/>
    <property type="match status" value="1"/>
</dbReference>
<dbReference type="Proteomes" id="UP000324611">
    <property type="component" value="Unassembled WGS sequence"/>
</dbReference>
<evidence type="ECO:0000256" key="1">
    <source>
        <dbReference type="SAM" id="Phobius"/>
    </source>
</evidence>
<dbReference type="EMBL" id="VUOC01000004">
    <property type="protein sequence ID" value="KAA2240208.1"/>
    <property type="molecule type" value="Genomic_DNA"/>
</dbReference>
<proteinExistence type="predicted"/>
<accession>A0A5B2VNC3</accession>
<dbReference type="RefSeq" id="WP_149841386.1">
    <property type="nucleotide sequence ID" value="NZ_VUOC01000004.1"/>
</dbReference>
<keyword evidence="1" id="KW-0472">Membrane</keyword>
<keyword evidence="1" id="KW-1133">Transmembrane helix</keyword>
<dbReference type="Gene3D" id="1.25.10.10">
    <property type="entry name" value="Leucine-rich Repeat Variant"/>
    <property type="match status" value="1"/>
</dbReference>
<feature type="transmembrane region" description="Helical" evidence="1">
    <location>
        <begin position="12"/>
        <end position="30"/>
    </location>
</feature>
<protein>
    <submittedName>
        <fullName evidence="2">HEAT repeat domain-containing protein</fullName>
    </submittedName>
</protein>
<sequence>MILPYSIPATTLYAATFFIVAMLLLILLRTRLRLRQRRQKHALQEQVQQFFDEWLSQALMGDVSANTAFTIPDLLQPGRRNSFARQYAIGQLINTKKNLIGLAARNIIWLYEQMGLQTDSIAQFRHRKWHKKARGIYELYMMEQAGMQQKINRYTNSRNEHVRMEAQIAVLAFAGFNGLHFLDTLTRPMSHWQQLRLIDQLTPLDPGNFDHLANWLKSPNPDVVVFTLKLTDLYQQLQVREEVIACLQSPNAGIRAHAIRALIRVGNEDTPAVLVKQYRAETTANKPIVLQSLENMATDRELPFLLQLLDNPDPAVKLQGSRIILKCCSNGALLLEQRAHHGAPVHKQIFLHIKNGVTV</sequence>
<keyword evidence="1" id="KW-0812">Transmembrane</keyword>
<comment type="caution">
    <text evidence="2">The sequence shown here is derived from an EMBL/GenBank/DDBJ whole genome shotgun (WGS) entry which is preliminary data.</text>
</comment>
<dbReference type="InterPro" id="IPR011989">
    <property type="entry name" value="ARM-like"/>
</dbReference>
<gene>
    <name evidence="2" type="ORF">F0L74_29010</name>
</gene>